<protein>
    <submittedName>
        <fullName evidence="2">Uncharacterized protein</fullName>
    </submittedName>
</protein>
<comment type="caution">
    <text evidence="2">The sequence shown here is derived from an EMBL/GenBank/DDBJ whole genome shotgun (WGS) entry which is preliminary data.</text>
</comment>
<sequence length="354" mass="38702">MVTRARVESWNDELYEHKGLRELQALFLRGGAQPALLDPPPVSTESATPTRLLDLPLPLHSAAQGMLFRDGPADDRNSDYSDSSVVQRLSSMPALPTGLSRVSPAFDSVSTAERQAQQRVRSDTPTRDRRPSMAESSVTVDPSFGTPQTLHWYQLPSNPRVLVPEELGVWMEVRLQKATSFFGNGSLLGEFYVVIDRKEHTLPGATHEAALPSSERNLHRAQPSDAGSLRWYDNDGPHKRQIDAIDLGLITGADVRSKFEEVQMPGQGGTIMQVKLAAPVLARKTAYEQARRAGDGKRAKLLIVDELGARHRPAKSLGASSALASAGGSYLILEQARAKLPLGLRRHLAKLAWG</sequence>
<evidence type="ECO:0000313" key="3">
    <source>
        <dbReference type="Proteomes" id="UP001515480"/>
    </source>
</evidence>
<feature type="region of interest" description="Disordered" evidence="1">
    <location>
        <begin position="68"/>
        <end position="87"/>
    </location>
</feature>
<dbReference type="EMBL" id="JBGBPQ010000006">
    <property type="protein sequence ID" value="KAL1523445.1"/>
    <property type="molecule type" value="Genomic_DNA"/>
</dbReference>
<feature type="compositionally biased region" description="Basic and acidic residues" evidence="1">
    <location>
        <begin position="120"/>
        <end position="132"/>
    </location>
</feature>
<feature type="compositionally biased region" description="Polar residues" evidence="1">
    <location>
        <begin position="108"/>
        <end position="119"/>
    </location>
</feature>
<proteinExistence type="predicted"/>
<name>A0AB34JPT2_PRYPA</name>
<organism evidence="2 3">
    <name type="scientific">Prymnesium parvum</name>
    <name type="common">Toxic golden alga</name>
    <dbReference type="NCBI Taxonomy" id="97485"/>
    <lineage>
        <taxon>Eukaryota</taxon>
        <taxon>Haptista</taxon>
        <taxon>Haptophyta</taxon>
        <taxon>Prymnesiophyceae</taxon>
        <taxon>Prymnesiales</taxon>
        <taxon>Prymnesiaceae</taxon>
        <taxon>Prymnesium</taxon>
    </lineage>
</organism>
<evidence type="ECO:0000256" key="1">
    <source>
        <dbReference type="SAM" id="MobiDB-lite"/>
    </source>
</evidence>
<gene>
    <name evidence="2" type="ORF">AB1Y20_018385</name>
</gene>
<accession>A0AB34JPT2</accession>
<feature type="region of interest" description="Disordered" evidence="1">
    <location>
        <begin position="96"/>
        <end position="142"/>
    </location>
</feature>
<dbReference type="Proteomes" id="UP001515480">
    <property type="component" value="Unassembled WGS sequence"/>
</dbReference>
<dbReference type="AlphaFoldDB" id="A0AB34JPT2"/>
<reference evidence="2 3" key="1">
    <citation type="journal article" date="2024" name="Science">
        <title>Giant polyketide synthase enzymes in the biosynthesis of giant marine polyether toxins.</title>
        <authorList>
            <person name="Fallon T.R."/>
            <person name="Shende V.V."/>
            <person name="Wierzbicki I.H."/>
            <person name="Pendleton A.L."/>
            <person name="Watervoot N.F."/>
            <person name="Auber R.P."/>
            <person name="Gonzalez D.J."/>
            <person name="Wisecaver J.H."/>
            <person name="Moore B.S."/>
        </authorList>
    </citation>
    <scope>NUCLEOTIDE SEQUENCE [LARGE SCALE GENOMIC DNA]</scope>
    <source>
        <strain evidence="2 3">12B1</strain>
    </source>
</reference>
<evidence type="ECO:0000313" key="2">
    <source>
        <dbReference type="EMBL" id="KAL1523445.1"/>
    </source>
</evidence>
<feature type="region of interest" description="Disordered" evidence="1">
    <location>
        <begin position="214"/>
        <end position="233"/>
    </location>
</feature>
<keyword evidence="3" id="KW-1185">Reference proteome</keyword>